<keyword evidence="4 12" id="KW-0812">Transmembrane</keyword>
<protein>
    <recommendedName>
        <fullName evidence="12">Fluoride-specific ion channel FluC</fullName>
    </recommendedName>
</protein>
<name>A0A6S7DH93_9BURK</name>
<evidence type="ECO:0000256" key="2">
    <source>
        <dbReference type="ARBA" id="ARBA00022475"/>
    </source>
</evidence>
<dbReference type="Pfam" id="PF02537">
    <property type="entry name" value="CRCB"/>
    <property type="match status" value="1"/>
</dbReference>
<dbReference type="InterPro" id="IPR003691">
    <property type="entry name" value="FluC"/>
</dbReference>
<dbReference type="NCBIfam" id="NF010792">
    <property type="entry name" value="PRK14196.1"/>
    <property type="match status" value="1"/>
</dbReference>
<feature type="transmembrane region" description="Helical" evidence="12">
    <location>
        <begin position="21"/>
        <end position="43"/>
    </location>
</feature>
<dbReference type="GO" id="GO:0046872">
    <property type="term" value="F:metal ion binding"/>
    <property type="evidence" value="ECO:0007669"/>
    <property type="project" value="UniProtKB-KW"/>
</dbReference>
<accession>A0A6S7DH93</accession>
<dbReference type="Proteomes" id="UP000494105">
    <property type="component" value="Unassembled WGS sequence"/>
</dbReference>
<dbReference type="PANTHER" id="PTHR28259">
    <property type="entry name" value="FLUORIDE EXPORT PROTEIN 1-RELATED"/>
    <property type="match status" value="1"/>
</dbReference>
<feature type="binding site" evidence="12">
    <location>
        <position position="98"/>
    </location>
    <ligand>
        <name>Na(+)</name>
        <dbReference type="ChEBI" id="CHEBI:29101"/>
        <note>structural</note>
    </ligand>
</feature>
<dbReference type="GO" id="GO:0140114">
    <property type="term" value="P:cellular detoxification of fluoride"/>
    <property type="evidence" value="ECO:0007669"/>
    <property type="project" value="UniProtKB-UniRule"/>
</dbReference>
<dbReference type="NCBIfam" id="TIGR00494">
    <property type="entry name" value="crcB"/>
    <property type="match status" value="1"/>
</dbReference>
<evidence type="ECO:0000256" key="4">
    <source>
        <dbReference type="ARBA" id="ARBA00022692"/>
    </source>
</evidence>
<keyword evidence="8 12" id="KW-0472">Membrane</keyword>
<keyword evidence="9 12" id="KW-0407">Ion channel</keyword>
<keyword evidence="3" id="KW-0997">Cell inner membrane</keyword>
<evidence type="ECO:0000256" key="1">
    <source>
        <dbReference type="ARBA" id="ARBA00004651"/>
    </source>
</evidence>
<evidence type="ECO:0000256" key="8">
    <source>
        <dbReference type="ARBA" id="ARBA00023136"/>
    </source>
</evidence>
<feature type="transmembrane region" description="Helical" evidence="12">
    <location>
        <begin position="86"/>
        <end position="106"/>
    </location>
</feature>
<comment type="subcellular location">
    <subcellularLocation>
        <location evidence="1 12">Cell membrane</location>
        <topology evidence="1 12">Multi-pass membrane protein</topology>
    </subcellularLocation>
</comment>
<evidence type="ECO:0000313" key="14">
    <source>
        <dbReference type="Proteomes" id="UP000494105"/>
    </source>
</evidence>
<dbReference type="GO" id="GO:0005886">
    <property type="term" value="C:plasma membrane"/>
    <property type="evidence" value="ECO:0007669"/>
    <property type="project" value="UniProtKB-SubCell"/>
</dbReference>
<dbReference type="GO" id="GO:0062054">
    <property type="term" value="F:fluoride channel activity"/>
    <property type="evidence" value="ECO:0007669"/>
    <property type="project" value="UniProtKB-UniRule"/>
</dbReference>
<organism evidence="13 14">
    <name type="scientific">Achromobacter piechaudii</name>
    <dbReference type="NCBI Taxonomy" id="72556"/>
    <lineage>
        <taxon>Bacteria</taxon>
        <taxon>Pseudomonadati</taxon>
        <taxon>Pseudomonadota</taxon>
        <taxon>Betaproteobacteria</taxon>
        <taxon>Burkholderiales</taxon>
        <taxon>Alcaligenaceae</taxon>
        <taxon>Achromobacter</taxon>
    </lineage>
</organism>
<evidence type="ECO:0000256" key="10">
    <source>
        <dbReference type="ARBA" id="ARBA00035120"/>
    </source>
</evidence>
<keyword evidence="5 12" id="KW-1133">Transmembrane helix</keyword>
<evidence type="ECO:0000256" key="7">
    <source>
        <dbReference type="ARBA" id="ARBA00023065"/>
    </source>
</evidence>
<evidence type="ECO:0000256" key="11">
    <source>
        <dbReference type="ARBA" id="ARBA00035585"/>
    </source>
</evidence>
<keyword evidence="6 12" id="KW-0915">Sodium</keyword>
<keyword evidence="7 12" id="KW-0406">Ion transport</keyword>
<reference evidence="13 14" key="1">
    <citation type="submission" date="2020-04" db="EMBL/GenBank/DDBJ databases">
        <authorList>
            <person name="De Canck E."/>
        </authorList>
    </citation>
    <scope>NUCLEOTIDE SEQUENCE [LARGE SCALE GENOMIC DNA]</scope>
    <source>
        <strain evidence="13 14">LMG 1861</strain>
    </source>
</reference>
<comment type="catalytic activity">
    <reaction evidence="11">
        <text>fluoride(in) = fluoride(out)</text>
        <dbReference type="Rhea" id="RHEA:76159"/>
        <dbReference type="ChEBI" id="CHEBI:17051"/>
    </reaction>
    <physiologicalReaction direction="left-to-right" evidence="11">
        <dbReference type="Rhea" id="RHEA:76160"/>
    </physiologicalReaction>
</comment>
<dbReference type="EMBL" id="CADILD010000002">
    <property type="protein sequence ID" value="CAB3883319.1"/>
    <property type="molecule type" value="Genomic_DNA"/>
</dbReference>
<evidence type="ECO:0000256" key="9">
    <source>
        <dbReference type="ARBA" id="ARBA00023303"/>
    </source>
</evidence>
<dbReference type="PANTHER" id="PTHR28259:SF1">
    <property type="entry name" value="FLUORIDE EXPORT PROTEIN 1-RELATED"/>
    <property type="match status" value="1"/>
</dbReference>
<dbReference type="HAMAP" id="MF_00454">
    <property type="entry name" value="FluC"/>
    <property type="match status" value="1"/>
</dbReference>
<evidence type="ECO:0000313" key="13">
    <source>
        <dbReference type="EMBL" id="CAB3883319.1"/>
    </source>
</evidence>
<keyword evidence="12" id="KW-0479">Metal-binding</keyword>
<feature type="transmembrane region" description="Helical" evidence="12">
    <location>
        <begin position="55"/>
        <end position="79"/>
    </location>
</feature>
<feature type="transmembrane region" description="Helical" evidence="12">
    <location>
        <begin position="126"/>
        <end position="147"/>
    </location>
</feature>
<dbReference type="AlphaFoldDB" id="A0A6S7DH93"/>
<comment type="function">
    <text evidence="12">Fluoride-specific ion channel. Important for reducing fluoride concentration in the cell, thus reducing its toxicity.</text>
</comment>
<evidence type="ECO:0000256" key="3">
    <source>
        <dbReference type="ARBA" id="ARBA00022519"/>
    </source>
</evidence>
<keyword evidence="12" id="KW-0813">Transport</keyword>
<feature type="binding site" evidence="12">
    <location>
        <position position="101"/>
    </location>
    <ligand>
        <name>Na(+)</name>
        <dbReference type="ChEBI" id="CHEBI:29101"/>
        <note>structural</note>
    </ligand>
</feature>
<gene>
    <name evidence="12 13" type="primary">crcB</name>
    <name evidence="12" type="synonym">fluC</name>
    <name evidence="13" type="ORF">LMG1861_03390</name>
</gene>
<evidence type="ECO:0000256" key="6">
    <source>
        <dbReference type="ARBA" id="ARBA00023053"/>
    </source>
</evidence>
<comment type="activity regulation">
    <text evidence="12">Na(+) is not transported, but it plays an essential structural role and its presence is essential for fluoride channel function.</text>
</comment>
<evidence type="ECO:0000256" key="12">
    <source>
        <dbReference type="HAMAP-Rule" id="MF_00454"/>
    </source>
</evidence>
<keyword evidence="2 12" id="KW-1003">Cell membrane</keyword>
<proteinExistence type="inferred from homology"/>
<comment type="similarity">
    <text evidence="10 12">Belongs to the fluoride channel Fluc/FEX (TC 1.A.43) family.</text>
</comment>
<sequence length="148" mass="15840">MLLLVFCLRRGPRHAPRLMSAYQTLIPLNFLAVGLGAMLGAWARWLVSLWLNVESWPWGTFTVNLAGGYFVGVALALVAGHPEWPAWIRLGAITGFMGGLTTFSTFSAETVSMLERGAYGTALGYAGVSLVGSLLLTAAGIATVHLMR</sequence>
<evidence type="ECO:0000256" key="5">
    <source>
        <dbReference type="ARBA" id="ARBA00022989"/>
    </source>
</evidence>